<dbReference type="PANTHER" id="PTHR30417:SF1">
    <property type="entry name" value="N-ACETYLMURAMOYL-L-ALANINE AMIDASE AMID"/>
    <property type="match status" value="1"/>
</dbReference>
<dbReference type="InterPro" id="IPR036505">
    <property type="entry name" value="Amidase/PGRP_sf"/>
</dbReference>
<dbReference type="PANTHER" id="PTHR30417">
    <property type="entry name" value="N-ACETYLMURAMOYL-L-ALANINE AMIDASE AMID"/>
    <property type="match status" value="1"/>
</dbReference>
<reference evidence="6 7" key="1">
    <citation type="submission" date="2024-07" db="EMBL/GenBank/DDBJ databases">
        <authorList>
            <person name="Dulla G.F.J."/>
            <person name="Delorm J.G."/>
        </authorList>
    </citation>
    <scope>NUCLEOTIDE SEQUENCE [LARGE SCALE GENOMIC DNA]</scope>
    <source>
        <strain evidence="6 7">JGD 233</strain>
    </source>
</reference>
<evidence type="ECO:0000256" key="3">
    <source>
        <dbReference type="ARBA" id="ARBA00022801"/>
    </source>
</evidence>
<evidence type="ECO:0000313" key="6">
    <source>
        <dbReference type="EMBL" id="MEW5288896.1"/>
    </source>
</evidence>
<evidence type="ECO:0000256" key="1">
    <source>
        <dbReference type="ARBA" id="ARBA00001561"/>
    </source>
</evidence>
<comment type="caution">
    <text evidence="6">The sequence shown here is derived from an EMBL/GenBank/DDBJ whole genome shotgun (WGS) entry which is preliminary data.</text>
</comment>
<dbReference type="Pfam" id="PF01510">
    <property type="entry name" value="Amidase_2"/>
    <property type="match status" value="1"/>
</dbReference>
<comment type="catalytic activity">
    <reaction evidence="1">
        <text>Hydrolyzes the link between N-acetylmuramoyl residues and L-amino acid residues in certain cell-wall glycopeptides.</text>
        <dbReference type="EC" id="3.5.1.28"/>
    </reaction>
</comment>
<sequence length="203" mass="23427">MLFIDKNGMTDAERIVKKRFTTIERQDLNQINGIVVHQTYSKTSNSTFNSYQNKNSTGAHFLIDKDGTIYQTASLYKVTWHVGQMKSRCYLEKKCPPGDLKVISALERSWRNYQKVSDIERKKAFPSRFPANSDSIGIEIVGMAYKVDESKEDIYEPVNDRQNSSLKWLIAELTETLHVARAEIYRHPEIARKNLTEASTAKW</sequence>
<dbReference type="SMART" id="SM00644">
    <property type="entry name" value="Ami_2"/>
    <property type="match status" value="1"/>
</dbReference>
<dbReference type="Proteomes" id="UP001554567">
    <property type="component" value="Unassembled WGS sequence"/>
</dbReference>
<evidence type="ECO:0000259" key="5">
    <source>
        <dbReference type="SMART" id="SM00644"/>
    </source>
</evidence>
<feature type="domain" description="N-acetylmuramoyl-L-alanine amidase" evidence="5">
    <location>
        <begin position="21"/>
        <end position="203"/>
    </location>
</feature>
<dbReference type="RefSeq" id="WP_367167037.1">
    <property type="nucleotide sequence ID" value="NZ_JBFKZN010000003.1"/>
</dbReference>
<dbReference type="EMBL" id="JBFKZN010000003">
    <property type="protein sequence ID" value="MEW5288896.1"/>
    <property type="molecule type" value="Genomic_DNA"/>
</dbReference>
<evidence type="ECO:0000256" key="2">
    <source>
        <dbReference type="ARBA" id="ARBA00011901"/>
    </source>
</evidence>
<organism evidence="6 7">
    <name type="scientific">Erwinia papayae</name>
    <dbReference type="NCBI Taxonomy" id="206499"/>
    <lineage>
        <taxon>Bacteria</taxon>
        <taxon>Pseudomonadati</taxon>
        <taxon>Pseudomonadota</taxon>
        <taxon>Gammaproteobacteria</taxon>
        <taxon>Enterobacterales</taxon>
        <taxon>Erwiniaceae</taxon>
        <taxon>Erwinia</taxon>
    </lineage>
</organism>
<evidence type="ECO:0000313" key="7">
    <source>
        <dbReference type="Proteomes" id="UP001554567"/>
    </source>
</evidence>
<dbReference type="CDD" id="cd06583">
    <property type="entry name" value="PGRP"/>
    <property type="match status" value="1"/>
</dbReference>
<dbReference type="EC" id="3.5.1.28" evidence="2"/>
<proteinExistence type="predicted"/>
<gene>
    <name evidence="6" type="ORF">ABW286_06835</name>
</gene>
<keyword evidence="4" id="KW-0961">Cell wall biogenesis/degradation</keyword>
<keyword evidence="7" id="KW-1185">Reference proteome</keyword>
<dbReference type="InterPro" id="IPR051206">
    <property type="entry name" value="NAMLAA_amidase_2"/>
</dbReference>
<protein>
    <recommendedName>
        <fullName evidence="2">N-acetylmuramoyl-L-alanine amidase</fullName>
        <ecNumber evidence="2">3.5.1.28</ecNumber>
    </recommendedName>
</protein>
<evidence type="ECO:0000256" key="4">
    <source>
        <dbReference type="ARBA" id="ARBA00023316"/>
    </source>
</evidence>
<dbReference type="Gene3D" id="3.40.80.10">
    <property type="entry name" value="Peptidoglycan recognition protein-like"/>
    <property type="match status" value="1"/>
</dbReference>
<dbReference type="InterPro" id="IPR002502">
    <property type="entry name" value="Amidase_domain"/>
</dbReference>
<dbReference type="SUPFAM" id="SSF55846">
    <property type="entry name" value="N-acetylmuramoyl-L-alanine amidase-like"/>
    <property type="match status" value="1"/>
</dbReference>
<keyword evidence="3" id="KW-0378">Hydrolase</keyword>
<accession>A0ABV3MZB2</accession>
<name>A0ABV3MZB2_9GAMM</name>